<evidence type="ECO:0000313" key="2">
    <source>
        <dbReference type="EMBL" id="KAF9068445.1"/>
    </source>
</evidence>
<keyword evidence="1" id="KW-0808">Transferase</keyword>
<comment type="caution">
    <text evidence="2">The sequence shown here is derived from an EMBL/GenBank/DDBJ whole genome shotgun (WGS) entry which is preliminary data.</text>
</comment>
<dbReference type="PANTHER" id="PTHR31642">
    <property type="entry name" value="TRICHOTHECENE 3-O-ACETYLTRANSFERASE"/>
    <property type="match status" value="1"/>
</dbReference>
<keyword evidence="3" id="KW-1185">Reference proteome</keyword>
<dbReference type="Gene3D" id="3.30.559.10">
    <property type="entry name" value="Chloramphenicol acetyltransferase-like domain"/>
    <property type="match status" value="1"/>
</dbReference>
<protein>
    <submittedName>
        <fullName evidence="2">Uncharacterized protein</fullName>
    </submittedName>
</protein>
<dbReference type="Pfam" id="PF02458">
    <property type="entry name" value="Transferase"/>
    <property type="match status" value="1"/>
</dbReference>
<dbReference type="PANTHER" id="PTHR31642:SF310">
    <property type="entry name" value="FATTY ALCOHOL:CAFFEOYL-COA ACYLTRANSFERASE"/>
    <property type="match status" value="1"/>
</dbReference>
<reference evidence="2" key="1">
    <citation type="submission" date="2020-11" db="EMBL/GenBank/DDBJ databases">
        <authorList>
            <consortium name="DOE Joint Genome Institute"/>
            <person name="Ahrendt S."/>
            <person name="Riley R."/>
            <person name="Andreopoulos W."/>
            <person name="Labutti K."/>
            <person name="Pangilinan J."/>
            <person name="Ruiz-Duenas F.J."/>
            <person name="Barrasa J.M."/>
            <person name="Sanchez-Garcia M."/>
            <person name="Camarero S."/>
            <person name="Miyauchi S."/>
            <person name="Serrano A."/>
            <person name="Linde D."/>
            <person name="Babiker R."/>
            <person name="Drula E."/>
            <person name="Ayuso-Fernandez I."/>
            <person name="Pacheco R."/>
            <person name="Padilla G."/>
            <person name="Ferreira P."/>
            <person name="Barriuso J."/>
            <person name="Kellner H."/>
            <person name="Castanera R."/>
            <person name="Alfaro M."/>
            <person name="Ramirez L."/>
            <person name="Pisabarro A.G."/>
            <person name="Kuo A."/>
            <person name="Tritt A."/>
            <person name="Lipzen A."/>
            <person name="He G."/>
            <person name="Yan M."/>
            <person name="Ng V."/>
            <person name="Cullen D."/>
            <person name="Martin F."/>
            <person name="Rosso M.-N."/>
            <person name="Henrissat B."/>
            <person name="Hibbett D."/>
            <person name="Martinez A.T."/>
            <person name="Grigoriev I.V."/>
        </authorList>
    </citation>
    <scope>NUCLEOTIDE SEQUENCE</scope>
    <source>
        <strain evidence="2">AH 40177</strain>
    </source>
</reference>
<organism evidence="2 3">
    <name type="scientific">Rhodocollybia butyracea</name>
    <dbReference type="NCBI Taxonomy" id="206335"/>
    <lineage>
        <taxon>Eukaryota</taxon>
        <taxon>Fungi</taxon>
        <taxon>Dikarya</taxon>
        <taxon>Basidiomycota</taxon>
        <taxon>Agaricomycotina</taxon>
        <taxon>Agaricomycetes</taxon>
        <taxon>Agaricomycetidae</taxon>
        <taxon>Agaricales</taxon>
        <taxon>Marasmiineae</taxon>
        <taxon>Omphalotaceae</taxon>
        <taxon>Rhodocollybia</taxon>
    </lineage>
</organism>
<sequence>MTLFTKFCFTRRFSDLTAIKYSASQSQNFLQIPNYARKQLYHSRSRYLSLGRKFHKLTRQVTTYSVHPEKIWFKPDLPPNSKNAQELVDGNDLVPSLENEMCWVIPKKLDPQRFQTALQKTLVLFPTFAGRLRKSDNGYQISYNSQGLPVQFAQVDVVGHPAAKGTEAITSQDICTMAQFMDINPFTSLALEDDTPLVTMRLTYLTKTDQTVIGLSFSQIAADGPTVKLFIHTLSQFYQGLELSNQPKYFMRKWAAEGSKNTNTSINRPVTSSVTHKELVQQLWGNDTEGCSLLQIIFTPEEVRGLMKRIHQEINNPRVSVQHATVAYVVNLYNSFVNDPITIVRFILTYRSRETDDSSRYRDMDNVGNGIYLLDVPVANLPGLGDKAGAFRKAIINSREPHNLEALISARSSLGFEMMQNGQIMPWSAPGTTLVNGLHHLDFAEAGSFGCPGRAQIYYSTCYSRYLTLTKANPILLADGTWKRNESDVGVAIPVPRDVKEKMLEQKARDMQGLL</sequence>
<dbReference type="SUPFAM" id="SSF52777">
    <property type="entry name" value="CoA-dependent acyltransferases"/>
    <property type="match status" value="1"/>
</dbReference>
<accession>A0A9P5U633</accession>
<name>A0A9P5U633_9AGAR</name>
<dbReference type="InterPro" id="IPR023213">
    <property type="entry name" value="CAT-like_dom_sf"/>
</dbReference>
<gene>
    <name evidence="2" type="ORF">BDP27DRAFT_1364161</name>
</gene>
<dbReference type="GO" id="GO:0016747">
    <property type="term" value="F:acyltransferase activity, transferring groups other than amino-acyl groups"/>
    <property type="evidence" value="ECO:0007669"/>
    <property type="project" value="TreeGrafter"/>
</dbReference>
<dbReference type="Proteomes" id="UP000772434">
    <property type="component" value="Unassembled WGS sequence"/>
</dbReference>
<dbReference type="OrthoDB" id="1862401at2759"/>
<evidence type="ECO:0000313" key="3">
    <source>
        <dbReference type="Proteomes" id="UP000772434"/>
    </source>
</evidence>
<proteinExistence type="predicted"/>
<evidence type="ECO:0000256" key="1">
    <source>
        <dbReference type="ARBA" id="ARBA00022679"/>
    </source>
</evidence>
<dbReference type="EMBL" id="JADNRY010000061">
    <property type="protein sequence ID" value="KAF9068445.1"/>
    <property type="molecule type" value="Genomic_DNA"/>
</dbReference>
<dbReference type="AlphaFoldDB" id="A0A9P5U633"/>
<dbReference type="InterPro" id="IPR050317">
    <property type="entry name" value="Plant_Fungal_Acyltransferase"/>
</dbReference>